<dbReference type="Gene3D" id="3.40.1660.10">
    <property type="entry name" value="EreA-like (biosynthetic domain)"/>
    <property type="match status" value="1"/>
</dbReference>
<dbReference type="Gene3D" id="1.20.1440.30">
    <property type="entry name" value="Biosynthetic Protein domain"/>
    <property type="match status" value="1"/>
</dbReference>
<dbReference type="EMBL" id="QNUL01000028">
    <property type="protein sequence ID" value="REA57421.1"/>
    <property type="molecule type" value="Genomic_DNA"/>
</dbReference>
<protein>
    <recommendedName>
        <fullName evidence="3">Erythromycin esterase family protein</fullName>
    </recommendedName>
</protein>
<gene>
    <name evidence="1" type="ORF">DSL64_24005</name>
</gene>
<evidence type="ECO:0008006" key="3">
    <source>
        <dbReference type="Google" id="ProtNLM"/>
    </source>
</evidence>
<dbReference type="PANTHER" id="PTHR31299">
    <property type="entry name" value="ESTERASE, PUTATIVE (AFU_ORTHOLOGUE AFUA_1G05850)-RELATED"/>
    <property type="match status" value="1"/>
</dbReference>
<name>A0A3D8Y4W8_9BACT</name>
<dbReference type="OrthoDB" id="9810066at2"/>
<sequence>MKSILIIICLLQFVIFKFSNAQHAELVKALKTHVVKLPAGEVLSGEGIGAAVNLISKDFQVLGIGEQSHGTSEFFKVRMALIRSLVADKSINKIGLEAPMAEVDKLNEYIFKNEGDLKAILKSFRLYNYECTEFVEMVESIKSLNQSGKQNIRFFGFDMQSPFQALQNISDMCFPSKNAVSDSLKQLSYYYGLLNNEVYNHSFSEQDFADLKNVSDFVFERIDTSNSDCKRNSLFVKSVTNYKQFLALNDPVIAADPVLQSTVRDSLMAVNVLSETKPGNKIIILAHNGHVQKTSNVFSNSMGYYLNKKLGKDYKVIGQTTASGFYTATNPAAGRVIDKNPVLAGGDDTFEKYLSEIDIPVFLFETAKVIPGLKGGTLPETYRLLVFGATENQFFKGNLLEDYDYVIHTQQTKGNASFYLN</sequence>
<dbReference type="Gene3D" id="3.30.1870.10">
    <property type="entry name" value="EreA-like, domain 2"/>
    <property type="match status" value="1"/>
</dbReference>
<keyword evidence="2" id="KW-1185">Reference proteome</keyword>
<accession>A0A3D8Y4W8</accession>
<dbReference type="Proteomes" id="UP000256373">
    <property type="component" value="Unassembled WGS sequence"/>
</dbReference>
<dbReference type="PANTHER" id="PTHR31299:SF0">
    <property type="entry name" value="ESTERASE, PUTATIVE (AFU_ORTHOLOGUE AFUA_1G05850)-RELATED"/>
    <property type="match status" value="1"/>
</dbReference>
<evidence type="ECO:0000313" key="1">
    <source>
        <dbReference type="EMBL" id="REA57421.1"/>
    </source>
</evidence>
<proteinExistence type="predicted"/>
<evidence type="ECO:0000313" key="2">
    <source>
        <dbReference type="Proteomes" id="UP000256373"/>
    </source>
</evidence>
<comment type="caution">
    <text evidence="1">The sequence shown here is derived from an EMBL/GenBank/DDBJ whole genome shotgun (WGS) entry which is preliminary data.</text>
</comment>
<dbReference type="Pfam" id="PF05139">
    <property type="entry name" value="Erythro_esteras"/>
    <property type="match status" value="1"/>
</dbReference>
<dbReference type="InterPro" id="IPR052036">
    <property type="entry name" value="Hydrolase/PRTase-associated"/>
</dbReference>
<dbReference type="GO" id="GO:0046677">
    <property type="term" value="P:response to antibiotic"/>
    <property type="evidence" value="ECO:0007669"/>
    <property type="project" value="InterPro"/>
</dbReference>
<dbReference type="InterPro" id="IPR007815">
    <property type="entry name" value="Emycin_Estase"/>
</dbReference>
<organism evidence="1 2">
    <name type="scientific">Dyadobacter luteus</name>
    <dbReference type="NCBI Taxonomy" id="2259619"/>
    <lineage>
        <taxon>Bacteria</taxon>
        <taxon>Pseudomonadati</taxon>
        <taxon>Bacteroidota</taxon>
        <taxon>Cytophagia</taxon>
        <taxon>Cytophagales</taxon>
        <taxon>Spirosomataceae</taxon>
        <taxon>Dyadobacter</taxon>
    </lineage>
</organism>
<dbReference type="RefSeq" id="WP_115833498.1">
    <property type="nucleotide sequence ID" value="NZ_QNUL01000028.1"/>
</dbReference>
<dbReference type="CDD" id="cd14728">
    <property type="entry name" value="Ere-like"/>
    <property type="match status" value="1"/>
</dbReference>
<dbReference type="AlphaFoldDB" id="A0A3D8Y4W8"/>
<dbReference type="SUPFAM" id="SSF159501">
    <property type="entry name" value="EreA/ChaN-like"/>
    <property type="match status" value="1"/>
</dbReference>
<reference evidence="1 2" key="1">
    <citation type="submission" date="2018-07" db="EMBL/GenBank/DDBJ databases">
        <title>Dyadobacter roseus sp. nov., isolated from rose rhizosphere soil.</title>
        <authorList>
            <person name="Chen L."/>
        </authorList>
    </citation>
    <scope>NUCLEOTIDE SEQUENCE [LARGE SCALE GENOMIC DNA]</scope>
    <source>
        <strain evidence="1 2">RS19</strain>
    </source>
</reference>